<name>A0ACC2GAE4_DALPE</name>
<evidence type="ECO:0000313" key="2">
    <source>
        <dbReference type="Proteomes" id="UP001157502"/>
    </source>
</evidence>
<dbReference type="Proteomes" id="UP001157502">
    <property type="component" value="Chromosome 15"/>
</dbReference>
<dbReference type="EMBL" id="CM055742">
    <property type="protein sequence ID" value="KAJ8000566.1"/>
    <property type="molecule type" value="Genomic_DNA"/>
</dbReference>
<keyword evidence="2" id="KW-1185">Reference proteome</keyword>
<protein>
    <submittedName>
        <fullName evidence="1">Uncharacterized protein</fullName>
    </submittedName>
</protein>
<reference evidence="1" key="1">
    <citation type="submission" date="2021-05" db="EMBL/GenBank/DDBJ databases">
        <authorList>
            <person name="Pan Q."/>
            <person name="Jouanno E."/>
            <person name="Zahm M."/>
            <person name="Klopp C."/>
            <person name="Cabau C."/>
            <person name="Louis A."/>
            <person name="Berthelot C."/>
            <person name="Parey E."/>
            <person name="Roest Crollius H."/>
            <person name="Montfort J."/>
            <person name="Robinson-Rechavi M."/>
            <person name="Bouchez O."/>
            <person name="Lampietro C."/>
            <person name="Lopez Roques C."/>
            <person name="Donnadieu C."/>
            <person name="Postlethwait J."/>
            <person name="Bobe J."/>
            <person name="Dillon D."/>
            <person name="Chandos A."/>
            <person name="von Hippel F."/>
            <person name="Guiguen Y."/>
        </authorList>
    </citation>
    <scope>NUCLEOTIDE SEQUENCE</scope>
    <source>
        <strain evidence="1">YG-Jan2019</strain>
    </source>
</reference>
<accession>A0ACC2GAE4</accession>
<proteinExistence type="predicted"/>
<sequence length="126" mass="14173">MYFPILPRPSGDQTSKSVGRTCTISALETSSSPGWRMPTPDHGWIKVDRRTEDRHPSITDPADRFCWSRWLCRHAESSGRPGGPRSEPRSEWRDLSICRRPPSSACPSAVVRRRPLVHLPSSAGPR</sequence>
<gene>
    <name evidence="1" type="ORF">DPEC_G00181720</name>
</gene>
<evidence type="ECO:0000313" key="1">
    <source>
        <dbReference type="EMBL" id="KAJ8000566.1"/>
    </source>
</evidence>
<organism evidence="1 2">
    <name type="scientific">Dallia pectoralis</name>
    <name type="common">Alaska blackfish</name>
    <dbReference type="NCBI Taxonomy" id="75939"/>
    <lineage>
        <taxon>Eukaryota</taxon>
        <taxon>Metazoa</taxon>
        <taxon>Chordata</taxon>
        <taxon>Craniata</taxon>
        <taxon>Vertebrata</taxon>
        <taxon>Euteleostomi</taxon>
        <taxon>Actinopterygii</taxon>
        <taxon>Neopterygii</taxon>
        <taxon>Teleostei</taxon>
        <taxon>Protacanthopterygii</taxon>
        <taxon>Esociformes</taxon>
        <taxon>Umbridae</taxon>
        <taxon>Dallia</taxon>
    </lineage>
</organism>
<comment type="caution">
    <text evidence="1">The sequence shown here is derived from an EMBL/GenBank/DDBJ whole genome shotgun (WGS) entry which is preliminary data.</text>
</comment>